<evidence type="ECO:0008006" key="11">
    <source>
        <dbReference type="Google" id="ProtNLM"/>
    </source>
</evidence>
<dbReference type="Pfam" id="PF22748">
    <property type="entry name" value="PexRD54_WY"/>
    <property type="match status" value="1"/>
</dbReference>
<feature type="domain" description="RxLR effector PexRD54 WY" evidence="8">
    <location>
        <begin position="16"/>
        <end position="54"/>
    </location>
</feature>
<dbReference type="GO" id="GO:0043657">
    <property type="term" value="C:host cell"/>
    <property type="evidence" value="ECO:0007669"/>
    <property type="project" value="UniProtKB-SubCell"/>
</dbReference>
<accession>A0A8J5J565</accession>
<keyword evidence="5" id="KW-0732">Signal</keyword>
<evidence type="ECO:0000256" key="1">
    <source>
        <dbReference type="ARBA" id="ARBA00004340"/>
    </source>
</evidence>
<evidence type="ECO:0000256" key="5">
    <source>
        <dbReference type="ARBA" id="ARBA00022729"/>
    </source>
</evidence>
<proteinExistence type="inferred from homology"/>
<protein>
    <recommendedName>
        <fullName evidence="11">RXLR phytopathogen effector protein WY-domain domain-containing protein</fullName>
    </recommendedName>
</protein>
<dbReference type="InterPro" id="IPR054463">
    <property type="entry name" value="PexRD54_WY"/>
</dbReference>
<comment type="similarity">
    <text evidence="3">Belongs to the RxLR effector family.</text>
</comment>
<reference evidence="9" key="1">
    <citation type="submission" date="2021-01" db="EMBL/GenBank/DDBJ databases">
        <title>Phytophthora aleatoria, a newly-described species from Pinus radiata is distinct from Phytophthora cactorum isolates based on comparative genomics.</title>
        <authorList>
            <person name="Mcdougal R."/>
            <person name="Panda P."/>
            <person name="Williams N."/>
            <person name="Studholme D.J."/>
        </authorList>
    </citation>
    <scope>NUCLEOTIDE SEQUENCE</scope>
    <source>
        <strain evidence="9">NZFS 4037</strain>
    </source>
</reference>
<keyword evidence="6" id="KW-0843">Virulence</keyword>
<evidence type="ECO:0000256" key="3">
    <source>
        <dbReference type="ARBA" id="ARBA00010400"/>
    </source>
</evidence>
<comment type="subcellular location">
    <subcellularLocation>
        <location evidence="1">Host cell</location>
    </subcellularLocation>
    <subcellularLocation>
        <location evidence="2">Secreted</location>
    </subcellularLocation>
</comment>
<name>A0A8J5J565_9STRA</name>
<evidence type="ECO:0000256" key="2">
    <source>
        <dbReference type="ARBA" id="ARBA00004613"/>
    </source>
</evidence>
<gene>
    <name evidence="9" type="ORF">JG688_00002891</name>
</gene>
<organism evidence="9 10">
    <name type="scientific">Phytophthora aleatoria</name>
    <dbReference type="NCBI Taxonomy" id="2496075"/>
    <lineage>
        <taxon>Eukaryota</taxon>
        <taxon>Sar</taxon>
        <taxon>Stramenopiles</taxon>
        <taxon>Oomycota</taxon>
        <taxon>Peronosporomycetes</taxon>
        <taxon>Peronosporales</taxon>
        <taxon>Peronosporaceae</taxon>
        <taxon>Phytophthora</taxon>
    </lineage>
</organism>
<evidence type="ECO:0000256" key="6">
    <source>
        <dbReference type="ARBA" id="ARBA00023026"/>
    </source>
</evidence>
<evidence type="ECO:0000313" key="9">
    <source>
        <dbReference type="EMBL" id="KAG6974746.1"/>
    </source>
</evidence>
<dbReference type="GO" id="GO:0005576">
    <property type="term" value="C:extracellular region"/>
    <property type="evidence" value="ECO:0007669"/>
    <property type="project" value="UniProtKB-SubCell"/>
</dbReference>
<dbReference type="Proteomes" id="UP000709295">
    <property type="component" value="Unassembled WGS sequence"/>
</dbReference>
<evidence type="ECO:0000259" key="8">
    <source>
        <dbReference type="Pfam" id="PF22748"/>
    </source>
</evidence>
<dbReference type="AlphaFoldDB" id="A0A8J5J565"/>
<dbReference type="InterPro" id="IPR040786">
    <property type="entry name" value="RXLR_WY"/>
</dbReference>
<dbReference type="Pfam" id="PF18634">
    <property type="entry name" value="RXLR_WY"/>
    <property type="match status" value="1"/>
</dbReference>
<sequence>MQPYMILSSASSHKLVNEAWLDSRETPQQVFKILRLKYQTLDSNPLFIQWLRYVKLYKAQPEGASFSDVQVLNILLKKKITSDTEIGTLFQSIKEIPDLELAKSLQTHLYRKWMVGSSSRPTLESLLGPIHSRIDFSKLPKVIPCTEIWKITPFTSLSTWVRRI</sequence>
<evidence type="ECO:0000256" key="4">
    <source>
        <dbReference type="ARBA" id="ARBA00022525"/>
    </source>
</evidence>
<feature type="domain" description="RXLR phytopathogen effector protein WY-domain" evidence="7">
    <location>
        <begin position="57"/>
        <end position="106"/>
    </location>
</feature>
<comment type="caution">
    <text evidence="9">The sequence shown here is derived from an EMBL/GenBank/DDBJ whole genome shotgun (WGS) entry which is preliminary data.</text>
</comment>
<evidence type="ECO:0000313" key="10">
    <source>
        <dbReference type="Proteomes" id="UP000709295"/>
    </source>
</evidence>
<keyword evidence="10" id="KW-1185">Reference proteome</keyword>
<evidence type="ECO:0000259" key="7">
    <source>
        <dbReference type="Pfam" id="PF18634"/>
    </source>
</evidence>
<dbReference type="EMBL" id="JAENGY010000081">
    <property type="protein sequence ID" value="KAG6974746.1"/>
    <property type="molecule type" value="Genomic_DNA"/>
</dbReference>
<keyword evidence="4" id="KW-0964">Secreted</keyword>